<proteinExistence type="inferred from homology"/>
<gene>
    <name evidence="5" type="ORF">GCM10017581_054000</name>
</gene>
<evidence type="ECO:0000256" key="1">
    <source>
        <dbReference type="ARBA" id="ARBA00010062"/>
    </source>
</evidence>
<dbReference type="InterPro" id="IPR051010">
    <property type="entry name" value="BCAA_transport"/>
</dbReference>
<dbReference type="Gene3D" id="3.40.50.2300">
    <property type="match status" value="2"/>
</dbReference>
<evidence type="ECO:0000256" key="3">
    <source>
        <dbReference type="SAM" id="SignalP"/>
    </source>
</evidence>
<feature type="domain" description="Leucine-binding protein" evidence="4">
    <location>
        <begin position="46"/>
        <end position="388"/>
    </location>
</feature>
<dbReference type="RefSeq" id="WP_223100066.1">
    <property type="nucleotide sequence ID" value="NZ_BAAAXA010000001.1"/>
</dbReference>
<accession>A0A9W6KQH2</accession>
<dbReference type="InterPro" id="IPR028082">
    <property type="entry name" value="Peripla_BP_I"/>
</dbReference>
<dbReference type="Proteomes" id="UP001143480">
    <property type="component" value="Unassembled WGS sequence"/>
</dbReference>
<evidence type="ECO:0000259" key="4">
    <source>
        <dbReference type="Pfam" id="PF13458"/>
    </source>
</evidence>
<comment type="caution">
    <text evidence="5">The sequence shown here is derived from an EMBL/GenBank/DDBJ whole genome shotgun (WGS) entry which is preliminary data.</text>
</comment>
<dbReference type="InterPro" id="IPR028081">
    <property type="entry name" value="Leu-bd"/>
</dbReference>
<dbReference type="SUPFAM" id="SSF53822">
    <property type="entry name" value="Periplasmic binding protein-like I"/>
    <property type="match status" value="1"/>
</dbReference>
<evidence type="ECO:0000256" key="2">
    <source>
        <dbReference type="ARBA" id="ARBA00022729"/>
    </source>
</evidence>
<name>A0A9W6KQH2_9ACTN</name>
<reference evidence="5" key="2">
    <citation type="submission" date="2023-01" db="EMBL/GenBank/DDBJ databases">
        <authorList>
            <person name="Sun Q."/>
            <person name="Evtushenko L."/>
        </authorList>
    </citation>
    <scope>NUCLEOTIDE SEQUENCE</scope>
    <source>
        <strain evidence="5">VKM Ac-1321</strain>
    </source>
</reference>
<evidence type="ECO:0000313" key="5">
    <source>
        <dbReference type="EMBL" id="GLL03654.1"/>
    </source>
</evidence>
<comment type="similarity">
    <text evidence="1">Belongs to the leucine-binding protein family.</text>
</comment>
<keyword evidence="6" id="KW-1185">Reference proteome</keyword>
<dbReference type="PANTHER" id="PTHR30483:SF6">
    <property type="entry name" value="PERIPLASMIC BINDING PROTEIN OF ABC TRANSPORTER FOR NATURAL AMINO ACIDS"/>
    <property type="match status" value="1"/>
</dbReference>
<dbReference type="PANTHER" id="PTHR30483">
    <property type="entry name" value="LEUCINE-SPECIFIC-BINDING PROTEIN"/>
    <property type="match status" value="1"/>
</dbReference>
<dbReference type="AlphaFoldDB" id="A0A9W6KQH2"/>
<feature type="chain" id="PRO_5040950997" evidence="3">
    <location>
        <begin position="29"/>
        <end position="403"/>
    </location>
</feature>
<evidence type="ECO:0000313" key="6">
    <source>
        <dbReference type="Proteomes" id="UP001143480"/>
    </source>
</evidence>
<dbReference type="Pfam" id="PF13458">
    <property type="entry name" value="Peripla_BP_6"/>
    <property type="match status" value="1"/>
</dbReference>
<feature type="signal peptide" evidence="3">
    <location>
        <begin position="1"/>
        <end position="28"/>
    </location>
</feature>
<dbReference type="PROSITE" id="PS51318">
    <property type="entry name" value="TAT"/>
    <property type="match status" value="1"/>
</dbReference>
<sequence length="403" mass="42338">MSHLNRRQALRLFAAAGAAGLTAPILSACSSSDDTTTSTQVPSGPPIKIGMIVPQTGMFKDFGNELDNGFSLYLQQHDTKLGGRPVTLVKADEGETADSGKAAAGKLINDEKVLAITGVANPAAMLAMAGDIENAKIPLIGSNASPKALQTMSLKYNWRTSFVSDEPGFAIAKWAAANAGGQLAVCGQTGPGGDDDDVASFVEQYKSAGGNVAGQARTVAYGSKDFANMLNAVKSANVQAVYALFSGVSAVEFVKQFRNMHFPSNVKLFGSGPLTEGAVLKQQGDAAKDIVTALNYSPDLDNVANRRFVADYQKAFGTVPSTYAMASYDAAAVLDKAIADATRSLDSVNLNAAIGRLGQIDSPRGGWQFSQTRTPLQRWYLRQVRNDGAVLSNVLTAELATRG</sequence>
<dbReference type="InterPro" id="IPR006311">
    <property type="entry name" value="TAT_signal"/>
</dbReference>
<dbReference type="EMBL" id="BSFP01000036">
    <property type="protein sequence ID" value="GLL03654.1"/>
    <property type="molecule type" value="Genomic_DNA"/>
</dbReference>
<protein>
    <submittedName>
        <fullName evidence="5">ABC transporter substrate-binding protein</fullName>
    </submittedName>
</protein>
<organism evidence="5 6">
    <name type="scientific">Dactylosporangium matsuzakiense</name>
    <dbReference type="NCBI Taxonomy" id="53360"/>
    <lineage>
        <taxon>Bacteria</taxon>
        <taxon>Bacillati</taxon>
        <taxon>Actinomycetota</taxon>
        <taxon>Actinomycetes</taxon>
        <taxon>Micromonosporales</taxon>
        <taxon>Micromonosporaceae</taxon>
        <taxon>Dactylosporangium</taxon>
    </lineage>
</organism>
<dbReference type="PROSITE" id="PS51257">
    <property type="entry name" value="PROKAR_LIPOPROTEIN"/>
    <property type="match status" value="1"/>
</dbReference>
<keyword evidence="2 3" id="KW-0732">Signal</keyword>
<reference evidence="5" key="1">
    <citation type="journal article" date="2014" name="Int. J. Syst. Evol. Microbiol.">
        <title>Complete genome sequence of Corynebacterium casei LMG S-19264T (=DSM 44701T), isolated from a smear-ripened cheese.</title>
        <authorList>
            <consortium name="US DOE Joint Genome Institute (JGI-PGF)"/>
            <person name="Walter F."/>
            <person name="Albersmeier A."/>
            <person name="Kalinowski J."/>
            <person name="Ruckert C."/>
        </authorList>
    </citation>
    <scope>NUCLEOTIDE SEQUENCE</scope>
    <source>
        <strain evidence="5">VKM Ac-1321</strain>
    </source>
</reference>